<evidence type="ECO:0000256" key="7">
    <source>
        <dbReference type="ARBA" id="ARBA00029833"/>
    </source>
</evidence>
<gene>
    <name evidence="8" type="ORF">TCE0_022f06280</name>
</gene>
<evidence type="ECO:0000256" key="4">
    <source>
        <dbReference type="ARBA" id="ARBA00022786"/>
    </source>
</evidence>
<dbReference type="EMBL" id="DF933818">
    <property type="protein sequence ID" value="GAM36857.1"/>
    <property type="molecule type" value="Genomic_DNA"/>
</dbReference>
<accession>A0A6V8H6W8</accession>
<comment type="caution">
    <text evidence="8">The sequence shown here is derived from an EMBL/GenBank/DDBJ whole genome shotgun (WGS) entry which is preliminary data.</text>
</comment>
<reference evidence="9" key="1">
    <citation type="journal article" date="2015" name="Genome Announc.">
        <title>Draft genome sequence of Talaromyces cellulolyticus strain Y-94, a source of lignocellulosic biomass-degrading enzymes.</title>
        <authorList>
            <person name="Fujii T."/>
            <person name="Koike H."/>
            <person name="Sawayama S."/>
            <person name="Yano S."/>
            <person name="Inoue H."/>
        </authorList>
    </citation>
    <scope>NUCLEOTIDE SEQUENCE [LARGE SCALE GENOMIC DNA]</scope>
    <source>
        <strain evidence="9">Y-94</strain>
    </source>
</reference>
<evidence type="ECO:0000313" key="9">
    <source>
        <dbReference type="Proteomes" id="UP000053095"/>
    </source>
</evidence>
<dbReference type="InterPro" id="IPR007135">
    <property type="entry name" value="Atg3/Atg10"/>
</dbReference>
<dbReference type="GO" id="GO:0061651">
    <property type="term" value="F:Atg12 conjugating enzyme activity"/>
    <property type="evidence" value="ECO:0007669"/>
    <property type="project" value="TreeGrafter"/>
</dbReference>
<keyword evidence="5" id="KW-0813">Transport</keyword>
<dbReference type="PANTHER" id="PTHR14957:SF1">
    <property type="entry name" value="UBIQUITIN-LIKE-CONJUGATING ENZYME ATG10"/>
    <property type="match status" value="1"/>
</dbReference>
<name>A0A6V8H6W8_TALPI</name>
<evidence type="ECO:0000256" key="2">
    <source>
        <dbReference type="ARBA" id="ARBA00021099"/>
    </source>
</evidence>
<dbReference type="Gene3D" id="3.30.1460.50">
    <property type="match status" value="1"/>
</dbReference>
<organism evidence="8 9">
    <name type="scientific">Talaromyces pinophilus</name>
    <name type="common">Penicillium pinophilum</name>
    <dbReference type="NCBI Taxonomy" id="128442"/>
    <lineage>
        <taxon>Eukaryota</taxon>
        <taxon>Fungi</taxon>
        <taxon>Dikarya</taxon>
        <taxon>Ascomycota</taxon>
        <taxon>Pezizomycotina</taxon>
        <taxon>Eurotiomycetes</taxon>
        <taxon>Eurotiomycetidae</taxon>
        <taxon>Eurotiales</taxon>
        <taxon>Trichocomaceae</taxon>
        <taxon>Talaromyces</taxon>
        <taxon>Talaromyces sect. Talaromyces</taxon>
    </lineage>
</organism>
<evidence type="ECO:0000256" key="3">
    <source>
        <dbReference type="ARBA" id="ARBA00022679"/>
    </source>
</evidence>
<evidence type="ECO:0000256" key="1">
    <source>
        <dbReference type="ARBA" id="ARBA00005696"/>
    </source>
</evidence>
<evidence type="ECO:0000313" key="8">
    <source>
        <dbReference type="EMBL" id="GAM36857.1"/>
    </source>
</evidence>
<protein>
    <recommendedName>
        <fullName evidence="2">Ubiquitin-like-conjugating enzyme ATG10</fullName>
    </recommendedName>
    <alternativeName>
        <fullName evidence="7">Autophagy-related protein 10</fullName>
    </alternativeName>
</protein>
<dbReference type="GO" id="GO:0015031">
    <property type="term" value="P:protein transport"/>
    <property type="evidence" value="ECO:0007669"/>
    <property type="project" value="UniProtKB-KW"/>
</dbReference>
<dbReference type="GO" id="GO:0000422">
    <property type="term" value="P:autophagy of mitochondrion"/>
    <property type="evidence" value="ECO:0007669"/>
    <property type="project" value="TreeGrafter"/>
</dbReference>
<keyword evidence="9" id="KW-1185">Reference proteome</keyword>
<keyword evidence="4" id="KW-0833">Ubl conjugation pathway</keyword>
<keyword evidence="6" id="KW-0072">Autophagy</keyword>
<evidence type="ECO:0000256" key="5">
    <source>
        <dbReference type="ARBA" id="ARBA00022927"/>
    </source>
</evidence>
<dbReference type="GO" id="GO:0005829">
    <property type="term" value="C:cytosol"/>
    <property type="evidence" value="ECO:0007669"/>
    <property type="project" value="TreeGrafter"/>
</dbReference>
<dbReference type="AlphaFoldDB" id="A0A6V8H6W8"/>
<evidence type="ECO:0000256" key="6">
    <source>
        <dbReference type="ARBA" id="ARBA00023006"/>
    </source>
</evidence>
<dbReference type="Pfam" id="PF03987">
    <property type="entry name" value="Autophagy_act_C"/>
    <property type="match status" value="1"/>
</dbReference>
<keyword evidence="3" id="KW-0808">Transferase</keyword>
<proteinExistence type="inferred from homology"/>
<dbReference type="PANTHER" id="PTHR14957">
    <property type="entry name" value="UBIQUITIN-LIKE-CONJUGATING ENZYME ATG10"/>
    <property type="match status" value="1"/>
</dbReference>
<dbReference type="Proteomes" id="UP000053095">
    <property type="component" value="Unassembled WGS sequence"/>
</dbReference>
<keyword evidence="5" id="KW-0653">Protein transport</keyword>
<dbReference type="GO" id="GO:0000045">
    <property type="term" value="P:autophagosome assembly"/>
    <property type="evidence" value="ECO:0007669"/>
    <property type="project" value="TreeGrafter"/>
</dbReference>
<sequence length="214" mass="23466">MASGEDLTFPFLAADGFDIACKAFVRRVDAAGGAQNLGWLAVEYLASERLHLESGDATANERAETHEDQNEDVIEDNDEETLIRDGVEEQLTIDYDIALSSSYHVPVMYFRLRETPQVGPAALDDMYNSLVPRQHQQSLRNNGVMGGISFGYHPQSGIPAYFVHPCNTASAMKAIAGNKIIEPEEYLLTWLGLVGGCINLSLPSRLFVGSVRSD</sequence>
<comment type="similarity">
    <text evidence="1">Belongs to the ATG10 family.</text>
</comment>
<dbReference type="GO" id="GO:0032446">
    <property type="term" value="P:protein modification by small protein conjugation"/>
    <property type="evidence" value="ECO:0007669"/>
    <property type="project" value="TreeGrafter"/>
</dbReference>